<dbReference type="RefSeq" id="WP_197442536.1">
    <property type="nucleotide sequence ID" value="NZ_CP036433.1"/>
</dbReference>
<dbReference type="EMBL" id="CP036433">
    <property type="protein sequence ID" value="QDU97105.1"/>
    <property type="molecule type" value="Genomic_DNA"/>
</dbReference>
<keyword evidence="2" id="KW-0378">Hydrolase</keyword>
<dbReference type="EC" id="3.4.24.75" evidence="2"/>
<dbReference type="InterPro" id="IPR011055">
    <property type="entry name" value="Dup_hybrid_motif"/>
</dbReference>
<feature type="domain" description="M23ase beta-sheet core" evidence="1">
    <location>
        <begin position="233"/>
        <end position="322"/>
    </location>
</feature>
<protein>
    <submittedName>
        <fullName evidence="2">Glycyl-glycine endopeptidase ALE-1</fullName>
        <ecNumber evidence="2">3.4.24.75</ecNumber>
    </submittedName>
</protein>
<dbReference type="CDD" id="cd12797">
    <property type="entry name" value="M23_peptidase"/>
    <property type="match status" value="1"/>
</dbReference>
<dbReference type="AlphaFoldDB" id="A0A518DZ63"/>
<evidence type="ECO:0000313" key="3">
    <source>
        <dbReference type="Proteomes" id="UP000317648"/>
    </source>
</evidence>
<reference evidence="2 3" key="1">
    <citation type="submission" date="2019-02" db="EMBL/GenBank/DDBJ databases">
        <title>Deep-cultivation of Planctomycetes and their phenomic and genomic characterization uncovers novel biology.</title>
        <authorList>
            <person name="Wiegand S."/>
            <person name="Jogler M."/>
            <person name="Boedeker C."/>
            <person name="Pinto D."/>
            <person name="Vollmers J."/>
            <person name="Rivas-Marin E."/>
            <person name="Kohn T."/>
            <person name="Peeters S.H."/>
            <person name="Heuer A."/>
            <person name="Rast P."/>
            <person name="Oberbeckmann S."/>
            <person name="Bunk B."/>
            <person name="Jeske O."/>
            <person name="Meyerdierks A."/>
            <person name="Storesund J.E."/>
            <person name="Kallscheuer N."/>
            <person name="Luecker S."/>
            <person name="Lage O.M."/>
            <person name="Pohl T."/>
            <person name="Merkel B.J."/>
            <person name="Hornburger P."/>
            <person name="Mueller R.-W."/>
            <person name="Bruemmer F."/>
            <person name="Labrenz M."/>
            <person name="Spormann A.M."/>
            <person name="Op den Camp H."/>
            <person name="Overmann J."/>
            <person name="Amann R."/>
            <person name="Jetten M.S.M."/>
            <person name="Mascher T."/>
            <person name="Medema M.H."/>
            <person name="Devos D.P."/>
            <person name="Kaster A.-K."/>
            <person name="Ovreas L."/>
            <person name="Rohde M."/>
            <person name="Galperin M.Y."/>
            <person name="Jogler C."/>
        </authorList>
    </citation>
    <scope>NUCLEOTIDE SEQUENCE [LARGE SCALE GENOMIC DNA]</scope>
    <source>
        <strain evidence="2 3">Pla85_3_4</strain>
    </source>
</reference>
<dbReference type="GO" id="GO:0004222">
    <property type="term" value="F:metalloendopeptidase activity"/>
    <property type="evidence" value="ECO:0007669"/>
    <property type="project" value="TreeGrafter"/>
</dbReference>
<evidence type="ECO:0000313" key="2">
    <source>
        <dbReference type="EMBL" id="QDU97105.1"/>
    </source>
</evidence>
<organism evidence="2 3">
    <name type="scientific">Lignipirellula cremea</name>
    <dbReference type="NCBI Taxonomy" id="2528010"/>
    <lineage>
        <taxon>Bacteria</taxon>
        <taxon>Pseudomonadati</taxon>
        <taxon>Planctomycetota</taxon>
        <taxon>Planctomycetia</taxon>
        <taxon>Pirellulales</taxon>
        <taxon>Pirellulaceae</taxon>
        <taxon>Lignipirellula</taxon>
    </lineage>
</organism>
<dbReference type="Pfam" id="PF01551">
    <property type="entry name" value="Peptidase_M23"/>
    <property type="match status" value="1"/>
</dbReference>
<evidence type="ECO:0000259" key="1">
    <source>
        <dbReference type="Pfam" id="PF01551"/>
    </source>
</evidence>
<dbReference type="InterPro" id="IPR050570">
    <property type="entry name" value="Cell_wall_metabolism_enzyme"/>
</dbReference>
<dbReference type="KEGG" id="lcre:Pla8534_49310"/>
<proteinExistence type="predicted"/>
<gene>
    <name evidence="2" type="ORF">Pla8534_49310</name>
</gene>
<sequence length="360" mass="40651">MFRTAWLLLIFLCPGLVSGQILGRRIIPQEPPPTPATWAERNQQSPLCQACEVESLALPLCIALASVRPRRVPAGECALPQYGTSRQHLLLWRVIPWQVQHAEFLELYETLKDRSSDGVELEREKTRLFIWCEKKKLPVCAEFVLRDFLYTRGVHHENSVYQKNLQRWKELAKTEPIPYTFRLPVQGQWHALLDESGHHQKKHGAVFAFDIVRQVGGHLHAGANAKENHFAWRQPVLAVCDGVITAAVDKHNDHTIGRPGPLSYSNHIRLDCGGGVFAEYHHLQKDSLRVKVGDKVEAGQVLGNIGNSGASGVPHLHFSFMDRDGFSLPGRYRLRVLAAQGWTNLNGEDIAEGWHFRSVD</sequence>
<dbReference type="Gene3D" id="2.70.70.10">
    <property type="entry name" value="Glucose Permease (Domain IIA)"/>
    <property type="match status" value="1"/>
</dbReference>
<name>A0A518DZ63_9BACT</name>
<dbReference type="SUPFAM" id="SSF51261">
    <property type="entry name" value="Duplicated hybrid motif"/>
    <property type="match status" value="1"/>
</dbReference>
<dbReference type="PANTHER" id="PTHR21666">
    <property type="entry name" value="PEPTIDASE-RELATED"/>
    <property type="match status" value="1"/>
</dbReference>
<accession>A0A518DZ63</accession>
<dbReference type="InterPro" id="IPR016047">
    <property type="entry name" value="M23ase_b-sheet_dom"/>
</dbReference>
<dbReference type="Proteomes" id="UP000317648">
    <property type="component" value="Chromosome"/>
</dbReference>
<dbReference type="PANTHER" id="PTHR21666:SF270">
    <property type="entry name" value="MUREIN HYDROLASE ACTIVATOR ENVC"/>
    <property type="match status" value="1"/>
</dbReference>
<keyword evidence="3" id="KW-1185">Reference proteome</keyword>